<dbReference type="InterPro" id="IPR050388">
    <property type="entry name" value="ABC_Ni/Peptide_Import"/>
</dbReference>
<evidence type="ECO:0000256" key="2">
    <source>
        <dbReference type="ARBA" id="ARBA00005417"/>
    </source>
</evidence>
<evidence type="ECO:0000256" key="9">
    <source>
        <dbReference type="ARBA" id="ARBA00023136"/>
    </source>
</evidence>
<keyword evidence="8" id="KW-1278">Translocase</keyword>
<keyword evidence="9" id="KW-0472">Membrane</keyword>
<dbReference type="eggNOG" id="COG0444">
    <property type="taxonomic scope" value="Bacteria"/>
</dbReference>
<dbReference type="PANTHER" id="PTHR43297">
    <property type="entry name" value="OLIGOPEPTIDE TRANSPORT ATP-BINDING PROTEIN APPD"/>
    <property type="match status" value="1"/>
</dbReference>
<evidence type="ECO:0000259" key="10">
    <source>
        <dbReference type="PROSITE" id="PS50893"/>
    </source>
</evidence>
<keyword evidence="3" id="KW-0813">Transport</keyword>
<dbReference type="Pfam" id="PF08352">
    <property type="entry name" value="oligo_HPY"/>
    <property type="match status" value="1"/>
</dbReference>
<proteinExistence type="inferred from homology"/>
<keyword evidence="6" id="KW-0547">Nucleotide-binding</keyword>
<dbReference type="PROSITE" id="PS50893">
    <property type="entry name" value="ABC_TRANSPORTER_2"/>
    <property type="match status" value="1"/>
</dbReference>
<sequence>MKWADMHMDNQKILEVKNLQTSFFTKKGEVKAVDGVSFSIGKGEIVGLVGESGSGKSITSLSIMQLVPQPAGKIMSGQILFKNQDLLKKTPEQMRQLRGDRISMILQDPMVAMNQLLTVGKQLGEPLRFHNKNMGSLREMCIKLLRRVNVPAPETRVDDYPFQFSGGMSQRALIAMGIANDPDLLIADEPTTALDVTIAAQVLKLMKEIQRETGASIILITHDLATVAQICSRVLVMYAGRIVESAPIKTFFRRPAHPYSVGLIQSVPVLGRPVDRLFSIKGQPPNLFDMPKGCRFYPRCEKAEKRCQNNYPPETWLDTDHSVACWLYGGK</sequence>
<dbReference type="GO" id="GO:0005524">
    <property type="term" value="F:ATP binding"/>
    <property type="evidence" value="ECO:0007669"/>
    <property type="project" value="UniProtKB-KW"/>
</dbReference>
<evidence type="ECO:0000313" key="11">
    <source>
        <dbReference type="EMBL" id="ACL01973.1"/>
    </source>
</evidence>
<keyword evidence="4" id="KW-1003">Cell membrane</keyword>
<keyword evidence="12" id="KW-1185">Reference proteome</keyword>
<dbReference type="KEGG" id="dal:Dalk_0264"/>
<dbReference type="InterPro" id="IPR003439">
    <property type="entry name" value="ABC_transporter-like_ATP-bd"/>
</dbReference>
<evidence type="ECO:0000313" key="12">
    <source>
        <dbReference type="Proteomes" id="UP000000739"/>
    </source>
</evidence>
<protein>
    <submittedName>
        <fullName evidence="11">Oligopeptide/dipeptide ABC transporter, ATPase subunit</fullName>
    </submittedName>
</protein>
<evidence type="ECO:0000256" key="5">
    <source>
        <dbReference type="ARBA" id="ARBA00022519"/>
    </source>
</evidence>
<dbReference type="AlphaFoldDB" id="B8F8U1"/>
<dbReference type="Proteomes" id="UP000000739">
    <property type="component" value="Chromosome"/>
</dbReference>
<dbReference type="GO" id="GO:0015833">
    <property type="term" value="P:peptide transport"/>
    <property type="evidence" value="ECO:0007669"/>
    <property type="project" value="InterPro"/>
</dbReference>
<dbReference type="InterPro" id="IPR003593">
    <property type="entry name" value="AAA+_ATPase"/>
</dbReference>
<dbReference type="PANTHER" id="PTHR43297:SF14">
    <property type="entry name" value="ATPASE AAA-TYPE CORE DOMAIN-CONTAINING PROTEIN"/>
    <property type="match status" value="1"/>
</dbReference>
<dbReference type="SMART" id="SM00382">
    <property type="entry name" value="AAA"/>
    <property type="match status" value="1"/>
</dbReference>
<evidence type="ECO:0000256" key="1">
    <source>
        <dbReference type="ARBA" id="ARBA00004417"/>
    </source>
</evidence>
<dbReference type="GO" id="GO:0016887">
    <property type="term" value="F:ATP hydrolysis activity"/>
    <property type="evidence" value="ECO:0007669"/>
    <property type="project" value="InterPro"/>
</dbReference>
<evidence type="ECO:0000256" key="3">
    <source>
        <dbReference type="ARBA" id="ARBA00022448"/>
    </source>
</evidence>
<dbReference type="NCBIfam" id="TIGR01727">
    <property type="entry name" value="oligo_HPY"/>
    <property type="match status" value="1"/>
</dbReference>
<dbReference type="InterPro" id="IPR027417">
    <property type="entry name" value="P-loop_NTPase"/>
</dbReference>
<dbReference type="PROSITE" id="PS00211">
    <property type="entry name" value="ABC_TRANSPORTER_1"/>
    <property type="match status" value="1"/>
</dbReference>
<dbReference type="HOGENOM" id="CLU_000604_1_23_7"/>
<organism evidence="11 12">
    <name type="scientific">Desulfatibacillum aliphaticivorans</name>
    <dbReference type="NCBI Taxonomy" id="218208"/>
    <lineage>
        <taxon>Bacteria</taxon>
        <taxon>Pseudomonadati</taxon>
        <taxon>Thermodesulfobacteriota</taxon>
        <taxon>Desulfobacteria</taxon>
        <taxon>Desulfobacterales</taxon>
        <taxon>Desulfatibacillaceae</taxon>
        <taxon>Desulfatibacillum</taxon>
    </lineage>
</organism>
<keyword evidence="7" id="KW-0067">ATP-binding</keyword>
<dbReference type="InterPro" id="IPR013563">
    <property type="entry name" value="Oligopep_ABC_C"/>
</dbReference>
<dbReference type="EMBL" id="CP001322">
    <property type="protein sequence ID" value="ACL01973.1"/>
    <property type="molecule type" value="Genomic_DNA"/>
</dbReference>
<keyword evidence="5" id="KW-0997">Cell inner membrane</keyword>
<comment type="subcellular location">
    <subcellularLocation>
        <location evidence="1">Cell inner membrane</location>
        <topology evidence="1">Peripheral membrane protein</topology>
    </subcellularLocation>
</comment>
<feature type="domain" description="ABC transporter" evidence="10">
    <location>
        <begin position="14"/>
        <end position="264"/>
    </location>
</feature>
<dbReference type="Pfam" id="PF00005">
    <property type="entry name" value="ABC_tran"/>
    <property type="match status" value="1"/>
</dbReference>
<dbReference type="GO" id="GO:0005886">
    <property type="term" value="C:plasma membrane"/>
    <property type="evidence" value="ECO:0007669"/>
    <property type="project" value="UniProtKB-SubCell"/>
</dbReference>
<dbReference type="InterPro" id="IPR017871">
    <property type="entry name" value="ABC_transporter-like_CS"/>
</dbReference>
<dbReference type="Gene3D" id="3.40.50.300">
    <property type="entry name" value="P-loop containing nucleotide triphosphate hydrolases"/>
    <property type="match status" value="1"/>
</dbReference>
<reference evidence="11 12" key="1">
    <citation type="journal article" date="2012" name="Environ. Microbiol.">
        <title>The genome sequence of Desulfatibacillum alkenivorans AK-01: a blueprint for anaerobic alkane oxidation.</title>
        <authorList>
            <person name="Callaghan A.V."/>
            <person name="Morris B.E."/>
            <person name="Pereira I.A."/>
            <person name="McInerney M.J."/>
            <person name="Austin R.N."/>
            <person name="Groves J.T."/>
            <person name="Kukor J.J."/>
            <person name="Suflita J.M."/>
            <person name="Young L.Y."/>
            <person name="Zylstra G.J."/>
            <person name="Wawrik B."/>
        </authorList>
    </citation>
    <scope>NUCLEOTIDE SEQUENCE [LARGE SCALE GENOMIC DNA]</scope>
    <source>
        <strain evidence="11 12">AK-01</strain>
    </source>
</reference>
<dbReference type="FunFam" id="3.40.50.300:FF:000016">
    <property type="entry name" value="Oligopeptide ABC transporter ATP-binding component"/>
    <property type="match status" value="1"/>
</dbReference>
<gene>
    <name evidence="11" type="ordered locus">Dalk_0264</name>
</gene>
<dbReference type="SUPFAM" id="SSF52540">
    <property type="entry name" value="P-loop containing nucleoside triphosphate hydrolases"/>
    <property type="match status" value="1"/>
</dbReference>
<dbReference type="CDD" id="cd03257">
    <property type="entry name" value="ABC_NikE_OppD_transporters"/>
    <property type="match status" value="1"/>
</dbReference>
<name>B8F8U1_DESAL</name>
<comment type="similarity">
    <text evidence="2">Belongs to the ABC transporter superfamily.</text>
</comment>
<evidence type="ECO:0000256" key="6">
    <source>
        <dbReference type="ARBA" id="ARBA00022741"/>
    </source>
</evidence>
<evidence type="ECO:0000256" key="8">
    <source>
        <dbReference type="ARBA" id="ARBA00022967"/>
    </source>
</evidence>
<evidence type="ECO:0000256" key="7">
    <source>
        <dbReference type="ARBA" id="ARBA00022840"/>
    </source>
</evidence>
<evidence type="ECO:0000256" key="4">
    <source>
        <dbReference type="ARBA" id="ARBA00022475"/>
    </source>
</evidence>
<accession>B8F8U1</accession>